<evidence type="ECO:0000313" key="3">
    <source>
        <dbReference type="Proteomes" id="UP000322214"/>
    </source>
</evidence>
<reference evidence="2 3" key="1">
    <citation type="submission" date="2019-08" db="EMBL/GenBank/DDBJ databases">
        <title>Deep-cultivation of Planctomycetes and their phenomic and genomic characterization uncovers novel biology.</title>
        <authorList>
            <person name="Wiegand S."/>
            <person name="Jogler M."/>
            <person name="Boedeker C."/>
            <person name="Pinto D."/>
            <person name="Vollmers J."/>
            <person name="Rivas-Marin E."/>
            <person name="Kohn T."/>
            <person name="Peeters S.H."/>
            <person name="Heuer A."/>
            <person name="Rast P."/>
            <person name="Oberbeckmann S."/>
            <person name="Bunk B."/>
            <person name="Jeske O."/>
            <person name="Meyerdierks A."/>
            <person name="Storesund J.E."/>
            <person name="Kallscheuer N."/>
            <person name="Luecker S."/>
            <person name="Lage O.M."/>
            <person name="Pohl T."/>
            <person name="Merkel B.J."/>
            <person name="Hornburger P."/>
            <person name="Mueller R.-W."/>
            <person name="Bruemmer F."/>
            <person name="Labrenz M."/>
            <person name="Spormann A.M."/>
            <person name="Op den Camp H."/>
            <person name="Overmann J."/>
            <person name="Amann R."/>
            <person name="Jetten M.S.M."/>
            <person name="Mascher T."/>
            <person name="Medema M.H."/>
            <person name="Devos D.P."/>
            <person name="Kaster A.-K."/>
            <person name="Ovreas L."/>
            <person name="Rohde M."/>
            <person name="Galperin M.Y."/>
            <person name="Jogler C."/>
        </authorList>
    </citation>
    <scope>NUCLEOTIDE SEQUENCE [LARGE SCALE GENOMIC DNA]</scope>
    <source>
        <strain evidence="2 3">FC18</strain>
    </source>
</reference>
<evidence type="ECO:0000313" key="2">
    <source>
        <dbReference type="EMBL" id="QEG24907.1"/>
    </source>
</evidence>
<dbReference type="RefSeq" id="WP_075084447.1">
    <property type="nucleotide sequence ID" value="NZ_CP042912.1"/>
</dbReference>
<dbReference type="AlphaFoldDB" id="A0A5B9PDX6"/>
<dbReference type="EMBL" id="CP042912">
    <property type="protein sequence ID" value="QEG24907.1"/>
    <property type="molecule type" value="Genomic_DNA"/>
</dbReference>
<dbReference type="Proteomes" id="UP000322214">
    <property type="component" value="Chromosome"/>
</dbReference>
<gene>
    <name evidence="2" type="ORF">MFFC18_48300</name>
</gene>
<keyword evidence="3" id="KW-1185">Reference proteome</keyword>
<organism evidence="2 3">
    <name type="scientific">Mariniblastus fucicola</name>
    <dbReference type="NCBI Taxonomy" id="980251"/>
    <lineage>
        <taxon>Bacteria</taxon>
        <taxon>Pseudomonadati</taxon>
        <taxon>Planctomycetota</taxon>
        <taxon>Planctomycetia</taxon>
        <taxon>Pirellulales</taxon>
        <taxon>Pirellulaceae</taxon>
        <taxon>Mariniblastus</taxon>
    </lineage>
</organism>
<dbReference type="KEGG" id="mff:MFFC18_48300"/>
<accession>A0A5B9PDX6</accession>
<protein>
    <submittedName>
        <fullName evidence="2">Uncharacterized protein</fullName>
    </submittedName>
</protein>
<evidence type="ECO:0000256" key="1">
    <source>
        <dbReference type="SAM" id="MobiDB-lite"/>
    </source>
</evidence>
<proteinExistence type="predicted"/>
<name>A0A5B9PDX6_9BACT</name>
<feature type="region of interest" description="Disordered" evidence="1">
    <location>
        <begin position="90"/>
        <end position="111"/>
    </location>
</feature>
<sequence length="111" mass="12575">MHDLDLNKKPIVTTAEHVISFSPGMTIKLRLNGRRLKDITQIDIVGRRGQDQSPAIRVAPEDTIQISQDELIITFTIPENGFWKKEPEIDESEELEITVTTNEGDDSTIYP</sequence>